<protein>
    <recommendedName>
        <fullName evidence="4">PXPV repeat-containing protein</fullName>
    </recommendedName>
</protein>
<gene>
    <name evidence="2" type="ORF">SAMN05216190_1185</name>
</gene>
<keyword evidence="3" id="KW-1185">Reference proteome</keyword>
<dbReference type="STRING" id="289003.SAMN05216190_1185"/>
<keyword evidence="1" id="KW-0732">Signal</keyword>
<name>A0A1I5SYR9_9PSED</name>
<evidence type="ECO:0000313" key="2">
    <source>
        <dbReference type="EMBL" id="SFP75920.1"/>
    </source>
</evidence>
<proteinExistence type="predicted"/>
<reference evidence="3" key="1">
    <citation type="submission" date="2016-10" db="EMBL/GenBank/DDBJ databases">
        <authorList>
            <person name="Varghese N."/>
            <person name="Submissions S."/>
        </authorList>
    </citation>
    <scope>NUCLEOTIDE SEQUENCE [LARGE SCALE GENOMIC DNA]</scope>
    <source>
        <strain evidence="3">DSM 17834</strain>
    </source>
</reference>
<evidence type="ECO:0008006" key="4">
    <source>
        <dbReference type="Google" id="ProtNLM"/>
    </source>
</evidence>
<dbReference type="Proteomes" id="UP000198784">
    <property type="component" value="Unassembled WGS sequence"/>
</dbReference>
<dbReference type="RefSeq" id="WP_212632959.1">
    <property type="nucleotide sequence ID" value="NZ_FOWX01000018.1"/>
</dbReference>
<evidence type="ECO:0000313" key="3">
    <source>
        <dbReference type="Proteomes" id="UP000198784"/>
    </source>
</evidence>
<sequence length="135" mass="15715">MIARIPLLAVLVASLALAGEASARGSDRNAVIAGAVVGAVVGGAIVAGSRYDRPPVYVEIGAPPPRVYYESYPRYYHPPPVYYRPYSVVVEPRYQYRSGHKFRHYNKHHYRKHHYRNDRYRKHHRYNRGYYAPRW</sequence>
<dbReference type="EMBL" id="FOWX01000018">
    <property type="protein sequence ID" value="SFP75920.1"/>
    <property type="molecule type" value="Genomic_DNA"/>
</dbReference>
<organism evidence="2 3">
    <name type="scientific">Pseudomonas borbori</name>
    <dbReference type="NCBI Taxonomy" id="289003"/>
    <lineage>
        <taxon>Bacteria</taxon>
        <taxon>Pseudomonadati</taxon>
        <taxon>Pseudomonadota</taxon>
        <taxon>Gammaproteobacteria</taxon>
        <taxon>Pseudomonadales</taxon>
        <taxon>Pseudomonadaceae</taxon>
        <taxon>Pseudomonas</taxon>
    </lineage>
</organism>
<feature type="chain" id="PRO_5011665085" description="PXPV repeat-containing protein" evidence="1">
    <location>
        <begin position="19"/>
        <end position="135"/>
    </location>
</feature>
<accession>A0A1I5SYR9</accession>
<dbReference type="AlphaFoldDB" id="A0A1I5SYR9"/>
<evidence type="ECO:0000256" key="1">
    <source>
        <dbReference type="SAM" id="SignalP"/>
    </source>
</evidence>
<feature type="signal peptide" evidence="1">
    <location>
        <begin position="1"/>
        <end position="18"/>
    </location>
</feature>